<gene>
    <name evidence="3" type="ORF">DW672_00980</name>
    <name evidence="2" type="ORF">DXD17_00505</name>
</gene>
<organism evidence="2 4">
    <name type="scientific">[Ruminococcus] lactaris</name>
    <dbReference type="NCBI Taxonomy" id="46228"/>
    <lineage>
        <taxon>Bacteria</taxon>
        <taxon>Bacillati</taxon>
        <taxon>Bacillota</taxon>
        <taxon>Clostridia</taxon>
        <taxon>Lachnospirales</taxon>
        <taxon>Lachnospiraceae</taxon>
        <taxon>Mediterraneibacter</taxon>
    </lineage>
</organism>
<protein>
    <submittedName>
        <fullName evidence="2">DUF58 domain-containing protein</fullName>
    </submittedName>
</protein>
<feature type="transmembrane region" description="Helical" evidence="1">
    <location>
        <begin position="5"/>
        <end position="22"/>
    </location>
</feature>
<evidence type="ECO:0000313" key="5">
    <source>
        <dbReference type="Proteomes" id="UP000284902"/>
    </source>
</evidence>
<proteinExistence type="predicted"/>
<sequence length="351" mass="41301">MIKRCIAYGAAMLVILYTFLIYDAEVLSAILILSILYPILSLSWLALTRKSLRTERDRVPEMGEEGKEIRAGILLKNLSRYFAIQYEVKIVVTDRNREEKAVKICRGNLAPESSETVWCDFETTECGVLEVSVESIRRYDWFRIFYLTEEKEEQSLIKIFPEYELIPMEITRRVREFQADDTEYAQDRKGDDASETYQIRSYREQDNIKDIHWKLTAREGKLMIRERGFPLGCVVLIWIDYPEGKKEKNDFSGMVKNAASLSVTLTEEKCIHLVAWYDDLTGKVVMWRVKTVQDACYMTWNLLDIHPYKRTDWMNECRKECFRGREFAAVIEVDASGRFWQNGQKAEYLRI</sequence>
<dbReference type="EMBL" id="QRHG01000002">
    <property type="protein sequence ID" value="RHF63077.1"/>
    <property type="molecule type" value="Genomic_DNA"/>
</dbReference>
<dbReference type="PANTHER" id="PTHR34351:SF2">
    <property type="entry name" value="DUF58 DOMAIN-CONTAINING PROTEIN"/>
    <property type="match status" value="1"/>
</dbReference>
<feature type="transmembrane region" description="Helical" evidence="1">
    <location>
        <begin position="28"/>
        <end position="47"/>
    </location>
</feature>
<keyword evidence="1" id="KW-1133">Transmembrane helix</keyword>
<reference evidence="4 5" key="1">
    <citation type="submission" date="2018-08" db="EMBL/GenBank/DDBJ databases">
        <title>A genome reference for cultivated species of the human gut microbiota.</title>
        <authorList>
            <person name="Zou Y."/>
            <person name="Xue W."/>
            <person name="Luo G."/>
        </authorList>
    </citation>
    <scope>NUCLEOTIDE SEQUENCE [LARGE SCALE GENOMIC DNA]</scope>
    <source>
        <strain evidence="3 5">AM25-1LB</strain>
        <strain evidence="2 4">TF11-7</strain>
    </source>
</reference>
<dbReference type="RefSeq" id="WP_023922938.1">
    <property type="nucleotide sequence ID" value="NZ_CATWTA010000003.1"/>
</dbReference>
<evidence type="ECO:0000313" key="4">
    <source>
        <dbReference type="Proteomes" id="UP000260793"/>
    </source>
</evidence>
<evidence type="ECO:0000313" key="2">
    <source>
        <dbReference type="EMBL" id="RGK43013.1"/>
    </source>
</evidence>
<keyword evidence="1" id="KW-0472">Membrane</keyword>
<dbReference type="Proteomes" id="UP000284902">
    <property type="component" value="Unassembled WGS sequence"/>
</dbReference>
<dbReference type="AlphaFoldDB" id="A0A3E4LZW8"/>
<accession>A0A3E4LZW8</accession>
<dbReference type="EMBL" id="QSQN01000001">
    <property type="protein sequence ID" value="RGK43013.1"/>
    <property type="molecule type" value="Genomic_DNA"/>
</dbReference>
<keyword evidence="1" id="KW-0812">Transmembrane</keyword>
<evidence type="ECO:0000256" key="1">
    <source>
        <dbReference type="SAM" id="Phobius"/>
    </source>
</evidence>
<dbReference type="Proteomes" id="UP000260793">
    <property type="component" value="Unassembled WGS sequence"/>
</dbReference>
<name>A0A3E4LZW8_9FIRM</name>
<dbReference type="PANTHER" id="PTHR34351">
    <property type="entry name" value="SLR1927 PROTEIN-RELATED"/>
    <property type="match status" value="1"/>
</dbReference>
<comment type="caution">
    <text evidence="2">The sequence shown here is derived from an EMBL/GenBank/DDBJ whole genome shotgun (WGS) entry which is preliminary data.</text>
</comment>
<evidence type="ECO:0000313" key="3">
    <source>
        <dbReference type="EMBL" id="RHF63077.1"/>
    </source>
</evidence>